<dbReference type="Gene3D" id="2.30.24.10">
    <property type="entry name" value="CAT RNA-binding domain"/>
    <property type="match status" value="1"/>
</dbReference>
<dbReference type="InterPro" id="IPR036650">
    <property type="entry name" value="CAT_RNA-bd_dom_sf"/>
</dbReference>
<keyword evidence="1" id="KW-0677">Repeat</keyword>
<feature type="domain" description="PRD" evidence="4">
    <location>
        <begin position="174"/>
        <end position="279"/>
    </location>
</feature>
<sequence>MAKIIKVLNHNALIVHDAQNSRALLLLGKGIGFGRKINERLEAADMAKCSVYELQQKTSKGETRDVLRTMDPVYLEISAAIVELAEQAFGTIDRNILVPLADHIAFAITRIRSKMNITNPFSNDIRLLYPEEYEVALKGRQIILERVHEDINEDEVGYITLHIHSAMGEKVDEGMLAAVIVNESIQQIEQECGLSIDVNSLSYSRLLTHMKYLMARLRENETLSLDMEEYTKNAFPYSYQVAAHIIERLSRTLNKEVPQIETGYLAMHIERVCQSERQA</sequence>
<dbReference type="InterPro" id="IPR004341">
    <property type="entry name" value="CAT_RNA-bd_dom"/>
</dbReference>
<dbReference type="AlphaFoldDB" id="A0A9D2NT47"/>
<dbReference type="GO" id="GO:0006355">
    <property type="term" value="P:regulation of DNA-templated transcription"/>
    <property type="evidence" value="ECO:0007669"/>
    <property type="project" value="InterPro"/>
</dbReference>
<reference evidence="5" key="1">
    <citation type="journal article" date="2021" name="PeerJ">
        <title>Extensive microbial diversity within the chicken gut microbiome revealed by metagenomics and culture.</title>
        <authorList>
            <person name="Gilroy R."/>
            <person name="Ravi A."/>
            <person name="Getino M."/>
            <person name="Pursley I."/>
            <person name="Horton D.L."/>
            <person name="Alikhan N.F."/>
            <person name="Baker D."/>
            <person name="Gharbi K."/>
            <person name="Hall N."/>
            <person name="Watson M."/>
            <person name="Adriaenssens E.M."/>
            <person name="Foster-Nyarko E."/>
            <person name="Jarju S."/>
            <person name="Secka A."/>
            <person name="Antonio M."/>
            <person name="Oren A."/>
            <person name="Chaudhuri R.R."/>
            <person name="La Ragione R."/>
            <person name="Hildebrand F."/>
            <person name="Pallen M.J."/>
        </authorList>
    </citation>
    <scope>NUCLEOTIDE SEQUENCE</scope>
    <source>
        <strain evidence="5">CHK187-11901</strain>
    </source>
</reference>
<dbReference type="Gene3D" id="1.10.1790.10">
    <property type="entry name" value="PRD domain"/>
    <property type="match status" value="1"/>
</dbReference>
<organism evidence="5 6">
    <name type="scientific">Candidatus Merdibacter merdavium</name>
    <dbReference type="NCBI Taxonomy" id="2838692"/>
    <lineage>
        <taxon>Bacteria</taxon>
        <taxon>Bacillati</taxon>
        <taxon>Bacillota</taxon>
        <taxon>Erysipelotrichia</taxon>
        <taxon>Erysipelotrichales</taxon>
        <taxon>Erysipelotrichaceae</taxon>
        <taxon>Merdibacter</taxon>
    </lineage>
</organism>
<evidence type="ECO:0000313" key="5">
    <source>
        <dbReference type="EMBL" id="HJC37429.1"/>
    </source>
</evidence>
<proteinExistence type="predicted"/>
<dbReference type="InterPro" id="IPR050661">
    <property type="entry name" value="BglG_antiterminators"/>
</dbReference>
<name>A0A9D2NT47_9FIRM</name>
<dbReference type="EMBL" id="DWWM01000060">
    <property type="protein sequence ID" value="HJC37429.1"/>
    <property type="molecule type" value="Genomic_DNA"/>
</dbReference>
<dbReference type="Pfam" id="PF00874">
    <property type="entry name" value="PRD"/>
    <property type="match status" value="2"/>
</dbReference>
<feature type="domain" description="PRD" evidence="4">
    <location>
        <begin position="69"/>
        <end position="173"/>
    </location>
</feature>
<dbReference type="Pfam" id="PF03123">
    <property type="entry name" value="CAT_RBD"/>
    <property type="match status" value="1"/>
</dbReference>
<dbReference type="Gene3D" id="1.20.890.100">
    <property type="match status" value="1"/>
</dbReference>
<comment type="caution">
    <text evidence="5">The sequence shown here is derived from an EMBL/GenBank/DDBJ whole genome shotgun (WGS) entry which is preliminary data.</text>
</comment>
<evidence type="ECO:0000256" key="2">
    <source>
        <dbReference type="ARBA" id="ARBA00023015"/>
    </source>
</evidence>
<dbReference type="PROSITE" id="PS51372">
    <property type="entry name" value="PRD_2"/>
    <property type="match status" value="2"/>
</dbReference>
<protein>
    <submittedName>
        <fullName evidence="5">PRD domain-containing protein</fullName>
    </submittedName>
</protein>
<dbReference type="Proteomes" id="UP000823896">
    <property type="component" value="Unassembled WGS sequence"/>
</dbReference>
<dbReference type="PANTHER" id="PTHR30185">
    <property type="entry name" value="CRYPTIC BETA-GLUCOSIDE BGL OPERON ANTITERMINATOR"/>
    <property type="match status" value="1"/>
</dbReference>
<keyword evidence="2" id="KW-0805">Transcription regulation</keyword>
<dbReference type="InterPro" id="IPR036634">
    <property type="entry name" value="PRD_sf"/>
</dbReference>
<dbReference type="SUPFAM" id="SSF63520">
    <property type="entry name" value="PTS-regulatory domain, PRD"/>
    <property type="match status" value="2"/>
</dbReference>
<dbReference type="PANTHER" id="PTHR30185:SF18">
    <property type="entry name" value="TRANSCRIPTIONAL REGULATOR MTLR"/>
    <property type="match status" value="1"/>
</dbReference>
<dbReference type="InterPro" id="IPR011608">
    <property type="entry name" value="PRD"/>
</dbReference>
<dbReference type="Gene3D" id="1.20.58.1950">
    <property type="match status" value="1"/>
</dbReference>
<dbReference type="GO" id="GO:0003723">
    <property type="term" value="F:RNA binding"/>
    <property type="evidence" value="ECO:0007669"/>
    <property type="project" value="InterPro"/>
</dbReference>
<reference evidence="5" key="2">
    <citation type="submission" date="2021-04" db="EMBL/GenBank/DDBJ databases">
        <authorList>
            <person name="Gilroy R."/>
        </authorList>
    </citation>
    <scope>NUCLEOTIDE SEQUENCE</scope>
    <source>
        <strain evidence="5">CHK187-11901</strain>
    </source>
</reference>
<accession>A0A9D2NT47</accession>
<dbReference type="SUPFAM" id="SSF50151">
    <property type="entry name" value="SacY-like RNA-binding domain"/>
    <property type="match status" value="1"/>
</dbReference>
<evidence type="ECO:0000313" key="6">
    <source>
        <dbReference type="Proteomes" id="UP000823896"/>
    </source>
</evidence>
<dbReference type="SMART" id="SM01061">
    <property type="entry name" value="CAT_RBD"/>
    <property type="match status" value="1"/>
</dbReference>
<gene>
    <name evidence="5" type="ORF">H9702_09930</name>
</gene>
<evidence type="ECO:0000259" key="4">
    <source>
        <dbReference type="PROSITE" id="PS51372"/>
    </source>
</evidence>
<evidence type="ECO:0000256" key="1">
    <source>
        <dbReference type="ARBA" id="ARBA00022737"/>
    </source>
</evidence>
<keyword evidence="3" id="KW-0804">Transcription</keyword>
<evidence type="ECO:0000256" key="3">
    <source>
        <dbReference type="ARBA" id="ARBA00023163"/>
    </source>
</evidence>